<comment type="catalytic activity">
    <reaction evidence="16 17">
        <text>di-trans,octa-cis-undecaprenyl diphosphate + H2O = di-trans,octa-cis-undecaprenyl phosphate + phosphate + H(+)</text>
        <dbReference type="Rhea" id="RHEA:28094"/>
        <dbReference type="ChEBI" id="CHEBI:15377"/>
        <dbReference type="ChEBI" id="CHEBI:15378"/>
        <dbReference type="ChEBI" id="CHEBI:43474"/>
        <dbReference type="ChEBI" id="CHEBI:58405"/>
        <dbReference type="ChEBI" id="CHEBI:60392"/>
        <dbReference type="EC" id="3.6.1.27"/>
    </reaction>
</comment>
<evidence type="ECO:0000256" key="1">
    <source>
        <dbReference type="ARBA" id="ARBA00004651"/>
    </source>
</evidence>
<evidence type="ECO:0000256" key="8">
    <source>
        <dbReference type="ARBA" id="ARBA00022960"/>
    </source>
</evidence>
<feature type="transmembrane region" description="Helical" evidence="17">
    <location>
        <begin position="134"/>
        <end position="154"/>
    </location>
</feature>
<keyword evidence="8 17" id="KW-0133">Cell shape</keyword>
<dbReference type="GO" id="GO:0005886">
    <property type="term" value="C:plasma membrane"/>
    <property type="evidence" value="ECO:0007669"/>
    <property type="project" value="UniProtKB-SubCell"/>
</dbReference>
<keyword evidence="9 17" id="KW-0573">Peptidoglycan synthesis</keyword>
<organism evidence="18 19">
    <name type="scientific">Neobacillus mesonae</name>
    <dbReference type="NCBI Taxonomy" id="1193713"/>
    <lineage>
        <taxon>Bacteria</taxon>
        <taxon>Bacillati</taxon>
        <taxon>Bacillota</taxon>
        <taxon>Bacilli</taxon>
        <taxon>Bacillales</taxon>
        <taxon>Bacillaceae</taxon>
        <taxon>Neobacillus</taxon>
    </lineage>
</organism>
<dbReference type="Pfam" id="PF02673">
    <property type="entry name" value="BacA"/>
    <property type="match status" value="1"/>
</dbReference>
<evidence type="ECO:0000256" key="4">
    <source>
        <dbReference type="ARBA" id="ARBA00021581"/>
    </source>
</evidence>
<protein>
    <recommendedName>
        <fullName evidence="4 17">Undecaprenyl-diphosphatase</fullName>
        <ecNumber evidence="3 17">3.6.1.27</ecNumber>
    </recommendedName>
    <alternativeName>
        <fullName evidence="15 17">Bacitracin resistance protein</fullName>
    </alternativeName>
    <alternativeName>
        <fullName evidence="14 17">Undecaprenyl pyrophosphate phosphatase</fullName>
    </alternativeName>
</protein>
<comment type="similarity">
    <text evidence="2 17">Belongs to the UppP family.</text>
</comment>
<evidence type="ECO:0000256" key="14">
    <source>
        <dbReference type="ARBA" id="ARBA00032707"/>
    </source>
</evidence>
<gene>
    <name evidence="17" type="primary">uppP</name>
    <name evidence="18" type="ORF">CHR53_22845</name>
</gene>
<keyword evidence="5 17" id="KW-1003">Cell membrane</keyword>
<keyword evidence="12 17" id="KW-0046">Antibiotic resistance</keyword>
<sequence length="260" mass="28591">MLTKLEALILGIIQGLTEFLPISSTGHLYLGRNLFGLQEAGLLLDTMLHVGTLIAVFIFYKDEFVKIIRNPFSKLTFLLIVGTIPAVILGLAFKDYIEEISKTGVTIGWEFLLTGLFLWMADSAKNGYKRMDDISYRDAFIIGTFQAVAILPAISRSGMTIVAALWRKLDRETAAYFSFLLSTPAIAGAIVLQTKDLLGGGGEEISLSALLVGIISSAFFGYIAVKWMIGFLKNHSLKPFAIYVWALGLIVLAFQFTGKF</sequence>
<evidence type="ECO:0000256" key="7">
    <source>
        <dbReference type="ARBA" id="ARBA00022801"/>
    </source>
</evidence>
<keyword evidence="7 17" id="KW-0378">Hydrolase</keyword>
<dbReference type="GO" id="GO:0046677">
    <property type="term" value="P:response to antibiotic"/>
    <property type="evidence" value="ECO:0007669"/>
    <property type="project" value="UniProtKB-UniRule"/>
</dbReference>
<dbReference type="GO" id="GO:0050380">
    <property type="term" value="F:undecaprenyl-diphosphatase activity"/>
    <property type="evidence" value="ECO:0007669"/>
    <property type="project" value="UniProtKB-UniRule"/>
</dbReference>
<dbReference type="AlphaFoldDB" id="A0A3Q9QWH4"/>
<evidence type="ECO:0000256" key="5">
    <source>
        <dbReference type="ARBA" id="ARBA00022475"/>
    </source>
</evidence>
<evidence type="ECO:0000256" key="11">
    <source>
        <dbReference type="ARBA" id="ARBA00023136"/>
    </source>
</evidence>
<comment type="function">
    <text evidence="17">Catalyzes the dephosphorylation of undecaprenyl diphosphate (UPP). Confers resistance to bacitracin.</text>
</comment>
<dbReference type="EC" id="3.6.1.27" evidence="3 17"/>
<evidence type="ECO:0000256" key="10">
    <source>
        <dbReference type="ARBA" id="ARBA00022989"/>
    </source>
</evidence>
<dbReference type="PANTHER" id="PTHR30622">
    <property type="entry name" value="UNDECAPRENYL-DIPHOSPHATASE"/>
    <property type="match status" value="1"/>
</dbReference>
<dbReference type="EMBL" id="CP022572">
    <property type="protein sequence ID" value="AZU63859.1"/>
    <property type="molecule type" value="Genomic_DNA"/>
</dbReference>
<keyword evidence="13 17" id="KW-0961">Cell wall biogenesis/degradation</keyword>
<keyword evidence="10 17" id="KW-1133">Transmembrane helix</keyword>
<dbReference type="KEGG" id="nmk:CHR53_22845"/>
<evidence type="ECO:0000256" key="2">
    <source>
        <dbReference type="ARBA" id="ARBA00010621"/>
    </source>
</evidence>
<evidence type="ECO:0000256" key="9">
    <source>
        <dbReference type="ARBA" id="ARBA00022984"/>
    </source>
</evidence>
<dbReference type="RefSeq" id="WP_066386937.1">
    <property type="nucleotide sequence ID" value="NZ_CP022572.1"/>
</dbReference>
<evidence type="ECO:0000256" key="6">
    <source>
        <dbReference type="ARBA" id="ARBA00022692"/>
    </source>
</evidence>
<feature type="transmembrane region" description="Helical" evidence="17">
    <location>
        <begin position="205"/>
        <end position="225"/>
    </location>
</feature>
<proteinExistence type="inferred from homology"/>
<feature type="transmembrane region" description="Helical" evidence="17">
    <location>
        <begin position="240"/>
        <end position="258"/>
    </location>
</feature>
<name>A0A3Q9QWH4_9BACI</name>
<keyword evidence="19" id="KW-1185">Reference proteome</keyword>
<dbReference type="PANTHER" id="PTHR30622:SF4">
    <property type="entry name" value="UNDECAPRENYL-DIPHOSPHATASE"/>
    <property type="match status" value="1"/>
</dbReference>
<evidence type="ECO:0000313" key="19">
    <source>
        <dbReference type="Proteomes" id="UP000282892"/>
    </source>
</evidence>
<comment type="miscellaneous">
    <text evidence="17">Bacitracin is thought to be involved in the inhibition of peptidoglycan synthesis by sequestering undecaprenyl diphosphate, thereby reducing the pool of lipid carrier available.</text>
</comment>
<accession>A0A3Q9QWH4</accession>
<dbReference type="STRING" id="1193713.GCA_001636315_01467"/>
<comment type="subcellular location">
    <subcellularLocation>
        <location evidence="1 17">Cell membrane</location>
        <topology evidence="1 17">Multi-pass membrane protein</topology>
    </subcellularLocation>
</comment>
<keyword evidence="11 17" id="KW-0472">Membrane</keyword>
<feature type="transmembrane region" description="Helical" evidence="17">
    <location>
        <begin position="72"/>
        <end position="93"/>
    </location>
</feature>
<evidence type="ECO:0000256" key="13">
    <source>
        <dbReference type="ARBA" id="ARBA00023316"/>
    </source>
</evidence>
<evidence type="ECO:0000256" key="12">
    <source>
        <dbReference type="ARBA" id="ARBA00023251"/>
    </source>
</evidence>
<dbReference type="OrthoDB" id="9808289at2"/>
<feature type="transmembrane region" description="Helical" evidence="17">
    <location>
        <begin position="174"/>
        <end position="193"/>
    </location>
</feature>
<evidence type="ECO:0000256" key="17">
    <source>
        <dbReference type="HAMAP-Rule" id="MF_01006"/>
    </source>
</evidence>
<dbReference type="GO" id="GO:0009252">
    <property type="term" value="P:peptidoglycan biosynthetic process"/>
    <property type="evidence" value="ECO:0007669"/>
    <property type="project" value="UniProtKB-KW"/>
</dbReference>
<dbReference type="GO" id="GO:0071555">
    <property type="term" value="P:cell wall organization"/>
    <property type="evidence" value="ECO:0007669"/>
    <property type="project" value="UniProtKB-KW"/>
</dbReference>
<feature type="transmembrane region" description="Helical" evidence="17">
    <location>
        <begin position="7"/>
        <end position="30"/>
    </location>
</feature>
<evidence type="ECO:0000256" key="16">
    <source>
        <dbReference type="ARBA" id="ARBA00047594"/>
    </source>
</evidence>
<keyword evidence="6 17" id="KW-0812">Transmembrane</keyword>
<dbReference type="Proteomes" id="UP000282892">
    <property type="component" value="Chromosome"/>
</dbReference>
<evidence type="ECO:0000313" key="18">
    <source>
        <dbReference type="EMBL" id="AZU63859.1"/>
    </source>
</evidence>
<feature type="transmembrane region" description="Helical" evidence="17">
    <location>
        <begin position="105"/>
        <end position="122"/>
    </location>
</feature>
<evidence type="ECO:0000256" key="15">
    <source>
        <dbReference type="ARBA" id="ARBA00032932"/>
    </source>
</evidence>
<reference evidence="18 19" key="1">
    <citation type="submission" date="2017-07" db="EMBL/GenBank/DDBJ databases">
        <title>The complete genome sequence of Bacillus mesonae strain H20-5, an efficient strain improving plant abiotic stress resistance.</title>
        <authorList>
            <person name="Kim S.Y."/>
            <person name="Song H."/>
            <person name="Sang M.K."/>
            <person name="Weon H.-Y."/>
            <person name="Song J."/>
        </authorList>
    </citation>
    <scope>NUCLEOTIDE SEQUENCE [LARGE SCALE GENOMIC DNA]</scope>
    <source>
        <strain evidence="18 19">H20-5</strain>
    </source>
</reference>
<dbReference type="HAMAP" id="MF_01006">
    <property type="entry name" value="Undec_diphosphatase"/>
    <property type="match status" value="1"/>
</dbReference>
<dbReference type="GO" id="GO:0008360">
    <property type="term" value="P:regulation of cell shape"/>
    <property type="evidence" value="ECO:0007669"/>
    <property type="project" value="UniProtKB-KW"/>
</dbReference>
<evidence type="ECO:0000256" key="3">
    <source>
        <dbReference type="ARBA" id="ARBA00012374"/>
    </source>
</evidence>
<feature type="transmembrane region" description="Helical" evidence="17">
    <location>
        <begin position="42"/>
        <end position="60"/>
    </location>
</feature>
<dbReference type="InterPro" id="IPR003824">
    <property type="entry name" value="UppP"/>
</dbReference>